<evidence type="ECO:0000313" key="3">
    <source>
        <dbReference type="Proteomes" id="UP000663801"/>
    </source>
</evidence>
<dbReference type="NCBIfam" id="TIGR03086">
    <property type="entry name" value="TIGR03086 family metal-binding protein"/>
    <property type="match status" value="1"/>
</dbReference>
<dbReference type="NCBIfam" id="TIGR03083">
    <property type="entry name" value="maleylpyruvate isomerase family mycothiol-dependent enzyme"/>
    <property type="match status" value="1"/>
</dbReference>
<sequence>MDMLTAHRSALRQFDRRVAAVRPTQWAAPTPDADWDVRALVGHLVAEQWWVAPLLAGHSVAEAEPIAGAAARAAETDDPAATWAAAAAAAWEAWAEPGVLERTVQLSAGPTPAEEYGWQMTLDLTVHAWDLARATGGPDDFPNDLVSTVLDRAKASAADWQGTGLFAPSIPVPGCTDDLTELLALLGRNRWWRS</sequence>
<dbReference type="Proteomes" id="UP000663801">
    <property type="component" value="Unassembled WGS sequence"/>
</dbReference>
<feature type="domain" description="Mycothiol-dependent maleylpyruvate isomerase metal-binding" evidence="1">
    <location>
        <begin position="8"/>
        <end position="132"/>
    </location>
</feature>
<dbReference type="InterPro" id="IPR034660">
    <property type="entry name" value="DinB/YfiT-like"/>
</dbReference>
<dbReference type="Gene3D" id="1.20.120.450">
    <property type="entry name" value="dinb family like domain"/>
    <property type="match status" value="1"/>
</dbReference>
<dbReference type="InterPro" id="IPR024344">
    <property type="entry name" value="MDMPI_metal-binding"/>
</dbReference>
<name>A0A938YPW8_9ACTN</name>
<dbReference type="SUPFAM" id="SSF109854">
    <property type="entry name" value="DinB/YfiT-like putative metalloenzymes"/>
    <property type="match status" value="1"/>
</dbReference>
<dbReference type="InterPro" id="IPR017520">
    <property type="entry name" value="CHP03086"/>
</dbReference>
<keyword evidence="3" id="KW-1185">Reference proteome</keyword>
<protein>
    <submittedName>
        <fullName evidence="2">TIGR03086 family protein</fullName>
    </submittedName>
</protein>
<organism evidence="2 3">
    <name type="scientific">Nakamurella flavida</name>
    <dbReference type="NCBI Taxonomy" id="363630"/>
    <lineage>
        <taxon>Bacteria</taxon>
        <taxon>Bacillati</taxon>
        <taxon>Actinomycetota</taxon>
        <taxon>Actinomycetes</taxon>
        <taxon>Nakamurellales</taxon>
        <taxon>Nakamurellaceae</taxon>
        <taxon>Nakamurella</taxon>
    </lineage>
</organism>
<dbReference type="EMBL" id="JAERWL010000009">
    <property type="protein sequence ID" value="MBM9477053.1"/>
    <property type="molecule type" value="Genomic_DNA"/>
</dbReference>
<dbReference type="GO" id="GO:0046872">
    <property type="term" value="F:metal ion binding"/>
    <property type="evidence" value="ECO:0007669"/>
    <property type="project" value="InterPro"/>
</dbReference>
<evidence type="ECO:0000313" key="2">
    <source>
        <dbReference type="EMBL" id="MBM9477053.1"/>
    </source>
</evidence>
<dbReference type="Pfam" id="PF11716">
    <property type="entry name" value="MDMPI_N"/>
    <property type="match status" value="1"/>
</dbReference>
<accession>A0A938YPW8</accession>
<proteinExistence type="predicted"/>
<evidence type="ECO:0000259" key="1">
    <source>
        <dbReference type="Pfam" id="PF11716"/>
    </source>
</evidence>
<dbReference type="InterPro" id="IPR017517">
    <property type="entry name" value="Maleyloyr_isom"/>
</dbReference>
<reference evidence="2" key="1">
    <citation type="submission" date="2021-01" db="EMBL/GenBank/DDBJ databases">
        <title>KCTC 19127 draft genome.</title>
        <authorList>
            <person name="An D."/>
        </authorList>
    </citation>
    <scope>NUCLEOTIDE SEQUENCE</scope>
    <source>
        <strain evidence="2">KCTC 19127</strain>
    </source>
</reference>
<dbReference type="RefSeq" id="WP_205257157.1">
    <property type="nucleotide sequence ID" value="NZ_BAAAPV010000001.1"/>
</dbReference>
<dbReference type="AlphaFoldDB" id="A0A938YPW8"/>
<gene>
    <name evidence="2" type="ORF">JL107_11390</name>
</gene>
<comment type="caution">
    <text evidence="2">The sequence shown here is derived from an EMBL/GenBank/DDBJ whole genome shotgun (WGS) entry which is preliminary data.</text>
</comment>